<evidence type="ECO:0000313" key="3">
    <source>
        <dbReference type="Proteomes" id="UP000298652"/>
    </source>
</evidence>
<dbReference type="Proteomes" id="UP000298652">
    <property type="component" value="Chromosome 7"/>
</dbReference>
<evidence type="ECO:0000313" key="2">
    <source>
        <dbReference type="EMBL" id="TKW07272.1"/>
    </source>
</evidence>
<keyword evidence="3" id="KW-1185">Reference proteome</keyword>
<reference evidence="2" key="1">
    <citation type="submission" date="2019-03" db="EMBL/GenBank/DDBJ databases">
        <title>WGS assembly of Setaria viridis.</title>
        <authorList>
            <person name="Huang P."/>
            <person name="Jenkins J."/>
            <person name="Grimwood J."/>
            <person name="Barry K."/>
            <person name="Healey A."/>
            <person name="Mamidi S."/>
            <person name="Sreedasyam A."/>
            <person name="Shu S."/>
            <person name="Feldman M."/>
            <person name="Wu J."/>
            <person name="Yu Y."/>
            <person name="Chen C."/>
            <person name="Johnson J."/>
            <person name="Rokhsar D."/>
            <person name="Baxter I."/>
            <person name="Schmutz J."/>
            <person name="Brutnell T."/>
            <person name="Kellogg E."/>
        </authorList>
    </citation>
    <scope>NUCLEOTIDE SEQUENCE [LARGE SCALE GENOMIC DNA]</scope>
</reference>
<sequence length="172" mass="18045">MTSGMKLLVIGGVADAAADDEAANGISDEASTFADGAPSSVDGAATVATGISTEGTISGASRVGEVPEGAAIGKVEDRETEGCFRGVCFGWEVEKNFEVKTMFYSETGGHVLTSDFDTSKIGVRRRGDRKMRRDTRAMIGNRPIGATVKDRPIDATVEDRPIDPWSSASPDP</sequence>
<protein>
    <submittedName>
        <fullName evidence="2">Uncharacterized protein</fullName>
    </submittedName>
</protein>
<feature type="region of interest" description="Disordered" evidence="1">
    <location>
        <begin position="142"/>
        <end position="172"/>
    </location>
</feature>
<evidence type="ECO:0000256" key="1">
    <source>
        <dbReference type="SAM" id="MobiDB-lite"/>
    </source>
</evidence>
<gene>
    <name evidence="2" type="ORF">SEVIR_7G300500v2</name>
</gene>
<dbReference type="EMBL" id="CM016558">
    <property type="protein sequence ID" value="TKW07272.1"/>
    <property type="molecule type" value="Genomic_DNA"/>
</dbReference>
<dbReference type="Gramene" id="TKW07272">
    <property type="protein sequence ID" value="TKW07272"/>
    <property type="gene ID" value="SEVIR_7G300500v2"/>
</dbReference>
<accession>A0A4U6TY40</accession>
<organism evidence="2 3">
    <name type="scientific">Setaria viridis</name>
    <name type="common">Green bristlegrass</name>
    <name type="synonym">Setaria italica subsp. viridis</name>
    <dbReference type="NCBI Taxonomy" id="4556"/>
    <lineage>
        <taxon>Eukaryota</taxon>
        <taxon>Viridiplantae</taxon>
        <taxon>Streptophyta</taxon>
        <taxon>Embryophyta</taxon>
        <taxon>Tracheophyta</taxon>
        <taxon>Spermatophyta</taxon>
        <taxon>Magnoliopsida</taxon>
        <taxon>Liliopsida</taxon>
        <taxon>Poales</taxon>
        <taxon>Poaceae</taxon>
        <taxon>PACMAD clade</taxon>
        <taxon>Panicoideae</taxon>
        <taxon>Panicodae</taxon>
        <taxon>Paniceae</taxon>
        <taxon>Cenchrinae</taxon>
        <taxon>Setaria</taxon>
    </lineage>
</organism>
<proteinExistence type="predicted"/>
<feature type="compositionally biased region" description="Basic and acidic residues" evidence="1">
    <location>
        <begin position="148"/>
        <end position="162"/>
    </location>
</feature>
<name>A0A4U6TY40_SETVI</name>
<dbReference type="AlphaFoldDB" id="A0A4U6TY40"/>